<gene>
    <name evidence="2" type="ORF">BBRV_LOCUS51051</name>
</gene>
<organism evidence="2">
    <name type="scientific">Bracon brevicornis</name>
    <dbReference type="NCBI Taxonomy" id="1563983"/>
    <lineage>
        <taxon>Eukaryota</taxon>
        <taxon>Metazoa</taxon>
        <taxon>Ecdysozoa</taxon>
        <taxon>Arthropoda</taxon>
        <taxon>Hexapoda</taxon>
        <taxon>Insecta</taxon>
        <taxon>Pterygota</taxon>
        <taxon>Neoptera</taxon>
        <taxon>Endopterygota</taxon>
        <taxon>Hymenoptera</taxon>
        <taxon>Apocrita</taxon>
        <taxon>Ichneumonoidea</taxon>
        <taxon>Braconidae</taxon>
        <taxon>Braconinae</taxon>
        <taxon>Bracon</taxon>
    </lineage>
</organism>
<evidence type="ECO:0008006" key="3">
    <source>
        <dbReference type="Google" id="ProtNLM"/>
    </source>
</evidence>
<feature type="chain" id="PRO_5028348848" description="Peptidase M13 N-terminal domain-containing protein" evidence="1">
    <location>
        <begin position="26"/>
        <end position="642"/>
    </location>
</feature>
<dbReference type="AlphaFoldDB" id="A0A6V7JGR6"/>
<accession>A0A6V7JGR6</accession>
<evidence type="ECO:0000256" key="1">
    <source>
        <dbReference type="SAM" id="SignalP"/>
    </source>
</evidence>
<keyword evidence="1" id="KW-0732">Signal</keyword>
<dbReference type="EMBL" id="CADCXW020000016">
    <property type="protein sequence ID" value="CAD1550723.1"/>
    <property type="molecule type" value="Genomic_DNA"/>
</dbReference>
<reference evidence="2" key="1">
    <citation type="submission" date="2020-07" db="EMBL/GenBank/DDBJ databases">
        <authorList>
            <person name="Ferguson B K."/>
        </authorList>
    </citation>
    <scope>NUCLEOTIDE SEQUENCE</scope>
    <source>
        <strain evidence="2">L06</strain>
    </source>
</reference>
<protein>
    <recommendedName>
        <fullName evidence="3">Peptidase M13 N-terminal domain-containing protein</fullName>
    </recommendedName>
</protein>
<evidence type="ECO:0000313" key="2">
    <source>
        <dbReference type="EMBL" id="CAD1550723.1"/>
    </source>
</evidence>
<proteinExistence type="predicted"/>
<feature type="signal peptide" evidence="1">
    <location>
        <begin position="1"/>
        <end position="25"/>
    </location>
</feature>
<sequence length="642" mass="74903">MRATVINLLCCTLLIVLLSYEFTLAADETEDLERAKCAEKLARRKERLENFKFTFADPRQANLFKYLSARSFDRPVPMSALRSQLKDFSHLNGLSQALPDEFIFHEMRHTFCAKASTPDCSISWLRAFRDRVQTIRDLHIDCWNSGEYLKILKENATILPYVLQTTDNSSGACDALKSRTIFNNRYDNAFEEIRRIQTCDEAQWRNLTGYVFKCHREKLPSVDSDKSRKMMASVDEIGDEINSLFDLSKQIDQNGTYYLTRDQVLFQSGDFENFFNPSLAHSYWEGLPFFEADDNFNEVVLNALSELVSNETSVVKARAFHLWKRIRTEMINVAHSQSELESHYTKNRYQFDTNKHDLLKLLKAAGSNWRFKYVHLANDEAFGVGMHNEKIFGQFIDNPDLPTNPIIERVRRLLNDLIKFYWDVMASRGVHSEAPKDVDYTVTCQYEKLYGRKARYDRYDSRNLYRIIVSNPSKPQDYAPSGRFRNVSSIMNHLARHLNTSKVFVDNGDVYVKMAMVLYEKFKDNDTEIRGDIPYAMTFLREKLSGVDNLPPVFFPKFVYEKDFISKCREDAHCEFLLSLQMIGSVFDLTFATKDSQEVFVGRSGLFVYFQSDEEPVASRRVRYLLNYLLHMFFNKDESSME</sequence>
<name>A0A6V7JGR6_9HYME</name>